<feature type="compositionally biased region" description="Low complexity" evidence="1">
    <location>
        <begin position="1"/>
        <end position="28"/>
    </location>
</feature>
<organism evidence="2 3">
    <name type="scientific">Extremus antarcticus</name>
    <dbReference type="NCBI Taxonomy" id="702011"/>
    <lineage>
        <taxon>Eukaryota</taxon>
        <taxon>Fungi</taxon>
        <taxon>Dikarya</taxon>
        <taxon>Ascomycota</taxon>
        <taxon>Pezizomycotina</taxon>
        <taxon>Dothideomycetes</taxon>
        <taxon>Dothideomycetidae</taxon>
        <taxon>Mycosphaerellales</taxon>
        <taxon>Extremaceae</taxon>
        <taxon>Extremus</taxon>
    </lineage>
</organism>
<feature type="region of interest" description="Disordered" evidence="1">
    <location>
        <begin position="1"/>
        <end position="130"/>
    </location>
</feature>
<feature type="compositionally biased region" description="Acidic residues" evidence="1">
    <location>
        <begin position="98"/>
        <end position="114"/>
    </location>
</feature>
<gene>
    <name evidence="2" type="ORF">LTR09_011138</name>
</gene>
<dbReference type="AlphaFoldDB" id="A0AAJ0D6R7"/>
<sequence length="428" mass="46548">MAPQRSAATAAKAAIAASERTKPAPAKPAAEKAARAKAAPADGPKDAGVKKNVTKQASKKSKPAAKKAVPATKQKAKSTKTPASKIASERGGSASSSDESEDASEANESSEVDDGAAAPADDNEVTEDEFRNAQRLCTDVWREIDVTFRGRPASLRVSLRVHRDDLEFSARLGYTAKMYLTQEDAEAVDEDGDPAPAGEHQIGYIHAWRIDKPTARNGHEYKFRWVEEFLQRHPGPKDEHSEDEDPDTEDKVVASGSETAWCLQALYDESGDLIQKHTDLPVEPEAGPSGPRKARTRGQGPVETRTEVQIAEQNARIVQLNDNSLLFIQMVYVFTAYRRQGLIGPCLNIFYQLLGDLPEWFLFRGSVILVPGQPAGARGESYGKRSAANVENILRGVYGKHGYAVWADKVVVRGEKGITVMGRTVPTD</sequence>
<dbReference type="EMBL" id="JAWDJX010000062">
    <property type="protein sequence ID" value="KAK3047392.1"/>
    <property type="molecule type" value="Genomic_DNA"/>
</dbReference>
<evidence type="ECO:0000313" key="3">
    <source>
        <dbReference type="Proteomes" id="UP001271007"/>
    </source>
</evidence>
<evidence type="ECO:0000256" key="1">
    <source>
        <dbReference type="SAM" id="MobiDB-lite"/>
    </source>
</evidence>
<dbReference type="Proteomes" id="UP001271007">
    <property type="component" value="Unassembled WGS sequence"/>
</dbReference>
<keyword evidence="3" id="KW-1185">Reference proteome</keyword>
<protein>
    <submittedName>
        <fullName evidence="2">Uncharacterized protein</fullName>
    </submittedName>
</protein>
<comment type="caution">
    <text evidence="2">The sequence shown here is derived from an EMBL/GenBank/DDBJ whole genome shotgun (WGS) entry which is preliminary data.</text>
</comment>
<reference evidence="2" key="1">
    <citation type="submission" date="2023-04" db="EMBL/GenBank/DDBJ databases">
        <title>Black Yeasts Isolated from many extreme environments.</title>
        <authorList>
            <person name="Coleine C."/>
            <person name="Stajich J.E."/>
            <person name="Selbmann L."/>
        </authorList>
    </citation>
    <scope>NUCLEOTIDE SEQUENCE</scope>
    <source>
        <strain evidence="2">CCFEE 5312</strain>
    </source>
</reference>
<accession>A0AAJ0D6R7</accession>
<name>A0AAJ0D6R7_9PEZI</name>
<proteinExistence type="predicted"/>
<feature type="region of interest" description="Disordered" evidence="1">
    <location>
        <begin position="280"/>
        <end position="302"/>
    </location>
</feature>
<evidence type="ECO:0000313" key="2">
    <source>
        <dbReference type="EMBL" id="KAK3047392.1"/>
    </source>
</evidence>